<feature type="compositionally biased region" description="Basic residues" evidence="6">
    <location>
        <begin position="381"/>
        <end position="392"/>
    </location>
</feature>
<dbReference type="SUPFAM" id="SSF54001">
    <property type="entry name" value="Cysteine proteinases"/>
    <property type="match status" value="1"/>
</dbReference>
<feature type="region of interest" description="Disordered" evidence="6">
    <location>
        <begin position="49"/>
        <end position="136"/>
    </location>
</feature>
<evidence type="ECO:0000256" key="6">
    <source>
        <dbReference type="SAM" id="MobiDB-lite"/>
    </source>
</evidence>
<evidence type="ECO:0000256" key="1">
    <source>
        <dbReference type="ARBA" id="ARBA00004123"/>
    </source>
</evidence>
<dbReference type="Gene3D" id="3.30.60.290">
    <property type="entry name" value="Rad4, beta-hairpin domain BHD2"/>
    <property type="match status" value="1"/>
</dbReference>
<gene>
    <name evidence="10" type="ORF">PDIGIT_LOCUS3414</name>
</gene>
<dbReference type="GO" id="GO:0006289">
    <property type="term" value="P:nucleotide-excision repair"/>
    <property type="evidence" value="ECO:0007669"/>
    <property type="project" value="InterPro"/>
</dbReference>
<evidence type="ECO:0000313" key="11">
    <source>
        <dbReference type="Proteomes" id="UP001152607"/>
    </source>
</evidence>
<feature type="region of interest" description="Disordered" evidence="6">
    <location>
        <begin position="902"/>
        <end position="1038"/>
    </location>
</feature>
<proteinExistence type="inferred from homology"/>
<dbReference type="GO" id="GO:0003697">
    <property type="term" value="F:single-stranded DNA binding"/>
    <property type="evidence" value="ECO:0007669"/>
    <property type="project" value="TreeGrafter"/>
</dbReference>
<evidence type="ECO:0000259" key="8">
    <source>
        <dbReference type="SMART" id="SM01031"/>
    </source>
</evidence>
<dbReference type="Proteomes" id="UP001152607">
    <property type="component" value="Unassembled WGS sequence"/>
</dbReference>
<dbReference type="InterPro" id="IPR018328">
    <property type="entry name" value="Rad4_beta-hairpin_dom3"/>
</dbReference>
<dbReference type="SMART" id="SM01030">
    <property type="entry name" value="BHD_1"/>
    <property type="match status" value="1"/>
</dbReference>
<feature type="region of interest" description="Disordered" evidence="6">
    <location>
        <begin position="612"/>
        <end position="631"/>
    </location>
</feature>
<dbReference type="PANTHER" id="PTHR12135:SF0">
    <property type="entry name" value="DNA REPAIR PROTEIN COMPLEMENTING XP-C CELLS"/>
    <property type="match status" value="1"/>
</dbReference>
<feature type="domain" description="Rad4 beta-hairpin" evidence="8">
    <location>
        <begin position="595"/>
        <end position="656"/>
    </location>
</feature>
<comment type="caution">
    <text evidence="10">The sequence shown here is derived from an EMBL/GenBank/DDBJ whole genome shotgun (WGS) entry which is preliminary data.</text>
</comment>
<sequence length="1038" mass="115059">MAAGARNRLHKPAETVTPRRSLRKGRSSNVENEVPEVYQDLLYREAVSEAAGTDEDARPLKKRKTTQAARPAIQTSNPPGALKPVQAINPQPKPSSPPRIITPPSASITSKLDVAEGSNRMRQTIIDSDESDGSDMEWEDALVDGDDTDEQGDEDEKQHDIGDISITLGGEEDVQNEVAKKKSMRRRAITSVDKKRRLDIHKMHVLCLLYHVHRRNAWCNDRRVQAIMRRIPSPQTLSNLVPNPEYSQFQTSKRFIDGMNELKLMWAKRFSVTAQGMYKPQWTDAEAGARPFSDFDELDDPLDLDDFRSLAAKLEGSQDVGTQLFCALLRAIGIETRLVCSLQCLPFASAAQASPPPKSSVSKAAIVLDPYRTQSPSPSKPRAKGSSRIKRPSRLEQALGERHPKLSTGSATNSRKKYHTPYPVYWVEAFNSALQKWIPIDPLSTFSINAPEKLEPPLNSSRNSLTYALAFEDDYTAKDVTQRYTKAFNAKTRKFRIESTPHGTSWWKRTMKFFQRSSKLDRDQVEDVALARKTAGEGIPKNVQDFKNHPVYVLPRHLRHNEVIHPLNQVGKVNVGSSMNPKMELIYRRGDVHIVRSADKWYRMGRDVRDGEQPLKHAKPKKNRQLSIGPDDMDDIQDDIGASLYAEFQTEIYVPPPVVNGRVPRNIYGNLDLYVPSMCPPGGVHIRHKLASKAARIVGVDYAEAVTGFNFKGRHGTAVVQGVVVAQESAEAVETVIDGMIYAQEEAEDQQRRTEAIRLWRRFYLGLRIAQRINAIEINGEKGPDIDVQEEIEKVNKDMTEQEFAGGFFPDERETTRPTGQSYEPPVQEENAGGGFFADGAEDEVDEGNGGFLTTADESHPPTLQHTDSFGSAILLQQKLRPQRTNSFGGGFMIDEDDFEEGEDFTSDRYPPTAPSVGTSHLEGGFLQESEPAEASIAKPAPNSILSATSEKQLGVPNTPMNETNHESLVGKEPGSSSLSEAEATTNGGSAIAVVPQVSDGKSQVQSPPQSSPSDAGSLPLEDPEDEDADPDWLVDAT</sequence>
<dbReference type="Pfam" id="PF10403">
    <property type="entry name" value="BHD_1"/>
    <property type="match status" value="1"/>
</dbReference>
<feature type="domain" description="Rad4 beta-hairpin" evidence="7">
    <location>
        <begin position="535"/>
        <end position="593"/>
    </location>
</feature>
<feature type="region of interest" description="Disordered" evidence="6">
    <location>
        <begin position="1"/>
        <end position="35"/>
    </location>
</feature>
<dbReference type="InterPro" id="IPR036985">
    <property type="entry name" value="Transglutaminase-like_sf"/>
</dbReference>
<feature type="compositionally biased region" description="Low complexity" evidence="6">
    <location>
        <begin position="102"/>
        <end position="111"/>
    </location>
</feature>
<dbReference type="InterPro" id="IPR042488">
    <property type="entry name" value="Rad4_BHD3_sf"/>
</dbReference>
<dbReference type="InterPro" id="IPR018325">
    <property type="entry name" value="Rad4/PNGase_transGLS-fold"/>
</dbReference>
<evidence type="ECO:0000259" key="9">
    <source>
        <dbReference type="SMART" id="SM01032"/>
    </source>
</evidence>
<feature type="compositionally biased region" description="Pro residues" evidence="6">
    <location>
        <begin position="91"/>
        <end position="101"/>
    </location>
</feature>
<dbReference type="PANTHER" id="PTHR12135">
    <property type="entry name" value="DNA REPAIR PROTEIN XP-C / RAD4"/>
    <property type="match status" value="1"/>
</dbReference>
<feature type="compositionally biased region" description="Polar residues" evidence="6">
    <location>
        <begin position="975"/>
        <end position="989"/>
    </location>
</feature>
<dbReference type="InterPro" id="IPR004583">
    <property type="entry name" value="DNA_repair_Rad4"/>
</dbReference>
<dbReference type="GO" id="GO:0006298">
    <property type="term" value="P:mismatch repair"/>
    <property type="evidence" value="ECO:0007669"/>
    <property type="project" value="TreeGrafter"/>
</dbReference>
<dbReference type="Gene3D" id="3.90.260.10">
    <property type="entry name" value="Transglutaminase-like"/>
    <property type="match status" value="1"/>
</dbReference>
<dbReference type="Pfam" id="PF10404">
    <property type="entry name" value="BHD_2"/>
    <property type="match status" value="1"/>
</dbReference>
<evidence type="ECO:0000256" key="3">
    <source>
        <dbReference type="ARBA" id="ARBA00022763"/>
    </source>
</evidence>
<evidence type="ECO:0008006" key="12">
    <source>
        <dbReference type="Google" id="ProtNLM"/>
    </source>
</evidence>
<dbReference type="InterPro" id="IPR018326">
    <property type="entry name" value="Rad4_beta-hairpin_dom1"/>
</dbReference>
<feature type="domain" description="Rad4 beta-hairpin" evidence="9">
    <location>
        <begin position="663"/>
        <end position="737"/>
    </location>
</feature>
<comment type="subcellular location">
    <subcellularLocation>
        <location evidence="1">Nucleus</location>
    </subcellularLocation>
</comment>
<dbReference type="EMBL" id="CAOQHR010000002">
    <property type="protein sequence ID" value="CAI6316216.1"/>
    <property type="molecule type" value="Genomic_DNA"/>
</dbReference>
<dbReference type="SMART" id="SM01031">
    <property type="entry name" value="BHD_2"/>
    <property type="match status" value="1"/>
</dbReference>
<dbReference type="GO" id="GO:0000111">
    <property type="term" value="C:nucleotide-excision repair factor 2 complex"/>
    <property type="evidence" value="ECO:0007669"/>
    <property type="project" value="TreeGrafter"/>
</dbReference>
<dbReference type="GO" id="GO:0071942">
    <property type="term" value="C:XPC complex"/>
    <property type="evidence" value="ECO:0007669"/>
    <property type="project" value="TreeGrafter"/>
</dbReference>
<keyword evidence="5" id="KW-0539">Nucleus</keyword>
<feature type="compositionally biased region" description="Acidic residues" evidence="6">
    <location>
        <begin position="127"/>
        <end position="136"/>
    </location>
</feature>
<dbReference type="GO" id="GO:0005737">
    <property type="term" value="C:cytoplasm"/>
    <property type="evidence" value="ECO:0007669"/>
    <property type="project" value="TreeGrafter"/>
</dbReference>
<dbReference type="Pfam" id="PF10405">
    <property type="entry name" value="BHD_3"/>
    <property type="match status" value="1"/>
</dbReference>
<keyword evidence="11" id="KW-1185">Reference proteome</keyword>
<feature type="region of interest" description="Disordered" evidence="6">
    <location>
        <begin position="809"/>
        <end position="829"/>
    </location>
</feature>
<feature type="region of interest" description="Disordered" evidence="6">
    <location>
        <begin position="370"/>
        <end position="414"/>
    </location>
</feature>
<name>A0A9W4U6V2_9PLEO</name>
<keyword evidence="4" id="KW-0234">DNA repair</keyword>
<evidence type="ECO:0000256" key="4">
    <source>
        <dbReference type="ARBA" id="ARBA00023204"/>
    </source>
</evidence>
<evidence type="ECO:0000313" key="10">
    <source>
        <dbReference type="EMBL" id="CAI6316216.1"/>
    </source>
</evidence>
<evidence type="ECO:0000256" key="5">
    <source>
        <dbReference type="ARBA" id="ARBA00023242"/>
    </source>
</evidence>
<dbReference type="Gene3D" id="3.30.70.2460">
    <property type="entry name" value="Rad4, beta-hairpin domain BHD3"/>
    <property type="match status" value="1"/>
</dbReference>
<dbReference type="Gene3D" id="2.20.20.110">
    <property type="entry name" value="Rad4, beta-hairpin domain BHD1"/>
    <property type="match status" value="1"/>
</dbReference>
<dbReference type="OrthoDB" id="300780at2759"/>
<dbReference type="SMART" id="SM01032">
    <property type="entry name" value="BHD_3"/>
    <property type="match status" value="1"/>
</dbReference>
<dbReference type="InterPro" id="IPR018327">
    <property type="entry name" value="BHD_2"/>
</dbReference>
<dbReference type="Pfam" id="PF03835">
    <property type="entry name" value="Rad4"/>
    <property type="match status" value="1"/>
</dbReference>
<feature type="compositionally biased region" description="Low complexity" evidence="6">
    <location>
        <begin position="1003"/>
        <end position="1014"/>
    </location>
</feature>
<keyword evidence="3" id="KW-0227">DNA damage</keyword>
<protein>
    <recommendedName>
        <fullName evidence="12">Rad4-domain-containing protein</fullName>
    </recommendedName>
</protein>
<reference evidence="10" key="1">
    <citation type="submission" date="2023-01" db="EMBL/GenBank/DDBJ databases">
        <authorList>
            <person name="Van Ghelder C."/>
            <person name="Rancurel C."/>
        </authorList>
    </citation>
    <scope>NUCLEOTIDE SEQUENCE</scope>
    <source>
        <strain evidence="10">CNCM I-4278</strain>
    </source>
</reference>
<comment type="similarity">
    <text evidence="2">Belongs to the XPC family.</text>
</comment>
<feature type="compositionally biased region" description="Acidic residues" evidence="6">
    <location>
        <begin position="1022"/>
        <end position="1038"/>
    </location>
</feature>
<dbReference type="AlphaFoldDB" id="A0A9W4U6V2"/>
<accession>A0A9W4U6V2</accession>
<organism evidence="10 11">
    <name type="scientific">Periconia digitata</name>
    <dbReference type="NCBI Taxonomy" id="1303443"/>
    <lineage>
        <taxon>Eukaryota</taxon>
        <taxon>Fungi</taxon>
        <taxon>Dikarya</taxon>
        <taxon>Ascomycota</taxon>
        <taxon>Pezizomycotina</taxon>
        <taxon>Dothideomycetes</taxon>
        <taxon>Pleosporomycetidae</taxon>
        <taxon>Pleosporales</taxon>
        <taxon>Massarineae</taxon>
        <taxon>Periconiaceae</taxon>
        <taxon>Periconia</taxon>
    </lineage>
</organism>
<dbReference type="GO" id="GO:0003684">
    <property type="term" value="F:damaged DNA binding"/>
    <property type="evidence" value="ECO:0007669"/>
    <property type="project" value="InterPro"/>
</dbReference>
<evidence type="ECO:0000259" key="7">
    <source>
        <dbReference type="SMART" id="SM01030"/>
    </source>
</evidence>
<dbReference type="InterPro" id="IPR038765">
    <property type="entry name" value="Papain-like_cys_pep_sf"/>
</dbReference>
<evidence type="ECO:0000256" key="2">
    <source>
        <dbReference type="ARBA" id="ARBA00009525"/>
    </source>
</evidence>